<gene>
    <name evidence="1" type="ORF">IQ37_09140</name>
</gene>
<dbReference type="EMBL" id="JPRJ01000013">
    <property type="protein sequence ID" value="KFF28832.1"/>
    <property type="molecule type" value="Genomic_DNA"/>
</dbReference>
<proteinExistence type="predicted"/>
<keyword evidence="2" id="KW-1185">Reference proteome</keyword>
<evidence type="ECO:0000313" key="1">
    <source>
        <dbReference type="EMBL" id="KFF28832.1"/>
    </source>
</evidence>
<organism evidence="1 2">
    <name type="scientific">Chryseobacterium piperi</name>
    <dbReference type="NCBI Taxonomy" id="558152"/>
    <lineage>
        <taxon>Bacteria</taxon>
        <taxon>Pseudomonadati</taxon>
        <taxon>Bacteroidota</taxon>
        <taxon>Flavobacteriia</taxon>
        <taxon>Flavobacteriales</taxon>
        <taxon>Weeksellaceae</taxon>
        <taxon>Chryseobacterium group</taxon>
        <taxon>Chryseobacterium</taxon>
    </lineage>
</organism>
<evidence type="ECO:0000313" key="2">
    <source>
        <dbReference type="Proteomes" id="UP000028709"/>
    </source>
</evidence>
<dbReference type="KEGG" id="cpip:CJF12_02305"/>
<accession>A0A086BIR8</accession>
<sequence length="119" mass="14326">MNYKLALNMQERNSNIVFNTILFDFFKVNIVERYAGSMNFNPKLCEVLFKVRTLDDQLIKKKDDNIRVKIKGDDYEIYQRLTQKLNSYEYKNKLINRKEAEEEYVHFILSLVIANYNLN</sequence>
<dbReference type="eggNOG" id="ENOG5032X5M">
    <property type="taxonomic scope" value="Bacteria"/>
</dbReference>
<protein>
    <submittedName>
        <fullName evidence="1">Prevent-host-death protein</fullName>
    </submittedName>
</protein>
<dbReference type="RefSeq" id="WP_034684051.1">
    <property type="nucleotide sequence ID" value="NZ_CP023049.2"/>
</dbReference>
<dbReference type="OrthoDB" id="1266472at2"/>
<dbReference type="AlphaFoldDB" id="A0A086BIR8"/>
<reference evidence="1 2" key="1">
    <citation type="submission" date="2014-07" db="EMBL/GenBank/DDBJ databases">
        <title>Genome of Chryseobacterium piperi CTM.</title>
        <authorList>
            <person name="Pipes S.E."/>
            <person name="Stropko S.J."/>
            <person name="Newman J.D."/>
        </authorList>
    </citation>
    <scope>NUCLEOTIDE SEQUENCE [LARGE SCALE GENOMIC DNA]</scope>
    <source>
        <strain evidence="1 2">CTM</strain>
    </source>
</reference>
<name>A0A086BIR8_9FLAO</name>
<dbReference type="Proteomes" id="UP000028709">
    <property type="component" value="Unassembled WGS sequence"/>
</dbReference>
<comment type="caution">
    <text evidence="1">The sequence shown here is derived from an EMBL/GenBank/DDBJ whole genome shotgun (WGS) entry which is preliminary data.</text>
</comment>